<name>A0A7C3IHP9_9SPIR</name>
<dbReference type="PANTHER" id="PTHR43825">
    <property type="entry name" value="PYRUVATE DEHYDROGENASE E1 COMPONENT"/>
    <property type="match status" value="1"/>
</dbReference>
<dbReference type="PANTHER" id="PTHR43825:SF1">
    <property type="entry name" value="TRANSKETOLASE-LIKE PYRIMIDINE-BINDING DOMAIN-CONTAINING PROTEIN"/>
    <property type="match status" value="1"/>
</dbReference>
<dbReference type="AlphaFoldDB" id="A0A7C3IHP9"/>
<dbReference type="InterPro" id="IPR005475">
    <property type="entry name" value="Transketolase-like_Pyr-bd"/>
</dbReference>
<dbReference type="Pfam" id="PF02780">
    <property type="entry name" value="Transketolase_C"/>
    <property type="match status" value="1"/>
</dbReference>
<protein>
    <submittedName>
        <fullName evidence="5">Transketolase family protein</fullName>
    </submittedName>
</protein>
<dbReference type="Pfam" id="PF02779">
    <property type="entry name" value="Transket_pyr"/>
    <property type="match status" value="1"/>
</dbReference>
<dbReference type="InterPro" id="IPR033248">
    <property type="entry name" value="Transketolase_C"/>
</dbReference>
<keyword evidence="3" id="KW-0786">Thiamine pyrophosphate</keyword>
<accession>A0A7C3IHP9</accession>
<dbReference type="Gene3D" id="3.40.50.920">
    <property type="match status" value="1"/>
</dbReference>
<feature type="domain" description="Transketolase-like pyrimidine-binding" evidence="4">
    <location>
        <begin position="4"/>
        <end position="169"/>
    </location>
</feature>
<comment type="similarity">
    <text evidence="2">Belongs to the transketolase family.</text>
</comment>
<dbReference type="FunFam" id="3.40.50.970:FF:000129">
    <property type="entry name" value="Transketolase"/>
    <property type="match status" value="1"/>
</dbReference>
<dbReference type="InterPro" id="IPR029061">
    <property type="entry name" value="THDP-binding"/>
</dbReference>
<sequence>METREMRTVFINTLIETGKKDDRIVLIDADLGKAGATASFAQTFPERHINVGVAEANMIGVAAGLASVGKIPVAQTFGCFASRRVFDQFFISVAYAHLPVKLVGTDPGISAAFNGGTHMPFEDLGTMRLIPDLTIVEPSDPVSLAGLLPEVLAQQKPAYIRLYRKPLPVLYSEGEPFQIGKCKVLRQGGPNSVLLIALGGIMVQEALEAAKILEAQGISVTVIDVLTLKPIDAEGLLSAMKNARAVISCENHQIHGALGSAVAELMAEYRIYKPFGRIGIRDEFGQVGTEQWLKEHFKLDSRSIVEAATGLLQK</sequence>
<gene>
    <name evidence="5" type="ORF">ENS59_09485</name>
</gene>
<dbReference type="CDD" id="cd07033">
    <property type="entry name" value="TPP_PYR_DXS_TK_like"/>
    <property type="match status" value="1"/>
</dbReference>
<evidence type="ECO:0000256" key="1">
    <source>
        <dbReference type="ARBA" id="ARBA00001964"/>
    </source>
</evidence>
<evidence type="ECO:0000256" key="3">
    <source>
        <dbReference type="ARBA" id="ARBA00023052"/>
    </source>
</evidence>
<dbReference type="InterPro" id="IPR009014">
    <property type="entry name" value="Transketo_C/PFOR_II"/>
</dbReference>
<dbReference type="SMART" id="SM00861">
    <property type="entry name" value="Transket_pyr"/>
    <property type="match status" value="1"/>
</dbReference>
<comment type="caution">
    <text evidence="5">The sequence shown here is derived from an EMBL/GenBank/DDBJ whole genome shotgun (WGS) entry which is preliminary data.</text>
</comment>
<organism evidence="5">
    <name type="scientific">Gracilinema caldarium</name>
    <dbReference type="NCBI Taxonomy" id="215591"/>
    <lineage>
        <taxon>Bacteria</taxon>
        <taxon>Pseudomonadati</taxon>
        <taxon>Spirochaetota</taxon>
        <taxon>Spirochaetia</taxon>
        <taxon>Spirochaetales</taxon>
        <taxon>Breznakiellaceae</taxon>
        <taxon>Gracilinema</taxon>
    </lineage>
</organism>
<dbReference type="Gene3D" id="3.40.50.970">
    <property type="match status" value="1"/>
</dbReference>
<reference evidence="5" key="1">
    <citation type="journal article" date="2020" name="mSystems">
        <title>Genome- and Community-Level Interaction Insights into Carbon Utilization and Element Cycling Functions of Hydrothermarchaeota in Hydrothermal Sediment.</title>
        <authorList>
            <person name="Zhou Z."/>
            <person name="Liu Y."/>
            <person name="Xu W."/>
            <person name="Pan J."/>
            <person name="Luo Z.H."/>
            <person name="Li M."/>
        </authorList>
    </citation>
    <scope>NUCLEOTIDE SEQUENCE [LARGE SCALE GENOMIC DNA]</scope>
    <source>
        <strain evidence="5">SpSt-503</strain>
    </source>
</reference>
<dbReference type="InterPro" id="IPR051157">
    <property type="entry name" value="PDH/Transketolase"/>
</dbReference>
<evidence type="ECO:0000256" key="2">
    <source>
        <dbReference type="ARBA" id="ARBA00007131"/>
    </source>
</evidence>
<evidence type="ECO:0000313" key="5">
    <source>
        <dbReference type="EMBL" id="HFH29724.1"/>
    </source>
</evidence>
<dbReference type="SUPFAM" id="SSF52922">
    <property type="entry name" value="TK C-terminal domain-like"/>
    <property type="match status" value="1"/>
</dbReference>
<dbReference type="SUPFAM" id="SSF52518">
    <property type="entry name" value="Thiamin diphosphate-binding fold (THDP-binding)"/>
    <property type="match status" value="1"/>
</dbReference>
<evidence type="ECO:0000259" key="4">
    <source>
        <dbReference type="SMART" id="SM00861"/>
    </source>
</evidence>
<proteinExistence type="inferred from homology"/>
<dbReference type="EMBL" id="DSVL01000287">
    <property type="protein sequence ID" value="HFH29724.1"/>
    <property type="molecule type" value="Genomic_DNA"/>
</dbReference>
<comment type="cofactor">
    <cofactor evidence="1">
        <name>thiamine diphosphate</name>
        <dbReference type="ChEBI" id="CHEBI:58937"/>
    </cofactor>
</comment>